<feature type="transmembrane region" description="Helical" evidence="3">
    <location>
        <begin position="770"/>
        <end position="789"/>
    </location>
</feature>
<evidence type="ECO:0000313" key="5">
    <source>
        <dbReference type="EMBL" id="KAK3220193.1"/>
    </source>
</evidence>
<feature type="compositionally biased region" description="Acidic residues" evidence="2">
    <location>
        <begin position="153"/>
        <end position="163"/>
    </location>
</feature>
<feature type="compositionally biased region" description="Polar residues" evidence="2">
    <location>
        <begin position="1"/>
        <end position="51"/>
    </location>
</feature>
<keyword evidence="3" id="KW-0812">Transmembrane</keyword>
<keyword evidence="3" id="KW-0472">Membrane</keyword>
<feature type="compositionally biased region" description="Polar residues" evidence="2">
    <location>
        <begin position="110"/>
        <end position="127"/>
    </location>
</feature>
<feature type="compositionally biased region" description="Polar residues" evidence="2">
    <location>
        <begin position="66"/>
        <end position="100"/>
    </location>
</feature>
<evidence type="ECO:0000256" key="1">
    <source>
        <dbReference type="PROSITE-ProRule" id="PRU00023"/>
    </source>
</evidence>
<keyword evidence="1" id="KW-0040">ANK repeat</keyword>
<dbReference type="Pfam" id="PF13962">
    <property type="entry name" value="PGG"/>
    <property type="match status" value="1"/>
</dbReference>
<dbReference type="SMART" id="SM00248">
    <property type="entry name" value="ANK"/>
    <property type="match status" value="4"/>
</dbReference>
<dbReference type="InterPro" id="IPR036770">
    <property type="entry name" value="Ankyrin_rpt-contain_sf"/>
</dbReference>
<accession>A0AAE0E9K3</accession>
<feature type="compositionally biased region" description="Basic and acidic residues" evidence="2">
    <location>
        <begin position="53"/>
        <end position="63"/>
    </location>
</feature>
<feature type="domain" description="PGG" evidence="4">
    <location>
        <begin position="649"/>
        <end position="762"/>
    </location>
</feature>
<evidence type="ECO:0000256" key="3">
    <source>
        <dbReference type="SAM" id="Phobius"/>
    </source>
</evidence>
<dbReference type="EMBL" id="JANJYJ010000004">
    <property type="protein sequence ID" value="KAK3220193.1"/>
    <property type="molecule type" value="Genomic_DNA"/>
</dbReference>
<feature type="region of interest" description="Disordered" evidence="2">
    <location>
        <begin position="1"/>
        <end position="127"/>
    </location>
</feature>
<evidence type="ECO:0000259" key="4">
    <source>
        <dbReference type="Pfam" id="PF13962"/>
    </source>
</evidence>
<evidence type="ECO:0000256" key="2">
    <source>
        <dbReference type="SAM" id="MobiDB-lite"/>
    </source>
</evidence>
<gene>
    <name evidence="5" type="ORF">Dsin_014163</name>
</gene>
<dbReference type="PANTHER" id="PTHR24177:SF365">
    <property type="entry name" value="ANKYRIN REPEAT-CONTAINING PROTEIN NPR4-LIKE ISOFORM X1"/>
    <property type="match status" value="1"/>
</dbReference>
<dbReference type="Gene3D" id="1.25.40.20">
    <property type="entry name" value="Ankyrin repeat-containing domain"/>
    <property type="match status" value="1"/>
</dbReference>
<dbReference type="Pfam" id="PF12796">
    <property type="entry name" value="Ank_2"/>
    <property type="match status" value="1"/>
</dbReference>
<keyword evidence="3" id="KW-1133">Transmembrane helix</keyword>
<dbReference type="PROSITE" id="PS50088">
    <property type="entry name" value="ANK_REPEAT"/>
    <property type="match status" value="1"/>
</dbReference>
<dbReference type="AlphaFoldDB" id="A0AAE0E9K3"/>
<evidence type="ECO:0000313" key="6">
    <source>
        <dbReference type="Proteomes" id="UP001281410"/>
    </source>
</evidence>
<organism evidence="5 6">
    <name type="scientific">Dipteronia sinensis</name>
    <dbReference type="NCBI Taxonomy" id="43782"/>
    <lineage>
        <taxon>Eukaryota</taxon>
        <taxon>Viridiplantae</taxon>
        <taxon>Streptophyta</taxon>
        <taxon>Embryophyta</taxon>
        <taxon>Tracheophyta</taxon>
        <taxon>Spermatophyta</taxon>
        <taxon>Magnoliopsida</taxon>
        <taxon>eudicotyledons</taxon>
        <taxon>Gunneridae</taxon>
        <taxon>Pentapetalae</taxon>
        <taxon>rosids</taxon>
        <taxon>malvids</taxon>
        <taxon>Sapindales</taxon>
        <taxon>Sapindaceae</taxon>
        <taxon>Hippocastanoideae</taxon>
        <taxon>Acereae</taxon>
        <taxon>Dipteronia</taxon>
    </lineage>
</organism>
<dbReference type="GO" id="GO:0016020">
    <property type="term" value="C:membrane"/>
    <property type="evidence" value="ECO:0007669"/>
    <property type="project" value="TreeGrafter"/>
</dbReference>
<dbReference type="InterPro" id="IPR002110">
    <property type="entry name" value="Ankyrin_rpt"/>
</dbReference>
<feature type="transmembrane region" description="Helical" evidence="3">
    <location>
        <begin position="697"/>
        <end position="721"/>
    </location>
</feature>
<feature type="region of interest" description="Disordered" evidence="2">
    <location>
        <begin position="153"/>
        <end position="175"/>
    </location>
</feature>
<dbReference type="PANTHER" id="PTHR24177">
    <property type="entry name" value="CASKIN"/>
    <property type="match status" value="1"/>
</dbReference>
<dbReference type="Proteomes" id="UP001281410">
    <property type="component" value="Unassembled WGS sequence"/>
</dbReference>
<dbReference type="InterPro" id="IPR026961">
    <property type="entry name" value="PGG_dom"/>
</dbReference>
<feature type="transmembrane region" description="Helical" evidence="3">
    <location>
        <begin position="742"/>
        <end position="764"/>
    </location>
</feature>
<feature type="transmembrane region" description="Helical" evidence="3">
    <location>
        <begin position="659"/>
        <end position="677"/>
    </location>
</feature>
<comment type="caution">
    <text evidence="5">The sequence shown here is derived from an EMBL/GenBank/DDBJ whole genome shotgun (WGS) entry which is preliminary data.</text>
</comment>
<name>A0AAE0E9K3_9ROSI</name>
<feature type="repeat" description="ANK" evidence="1">
    <location>
        <begin position="250"/>
        <end position="282"/>
    </location>
</feature>
<proteinExistence type="predicted"/>
<sequence>MSQQHASGVAQSNVNPFLQPNHDNVPSGISNKPQLSQPQIEVGECSSSGISEQEPRLSGHIEFDESSSSGTSDEQEPQHSQPQIEVGECSSSGISEQEPQLSGHIEIDECSSSGTSDEQEPQLSQPQIEVGECSCGGISEQEPQLSGHIEIDECSSSDTSDEQEPQHSQPQSDDVKLSDHSYYCYLPLINAAQRGDWKSFVHEDPKAWKCRITSLSQTALHVAAISCQWGFVLKLLEVLPPESITVQDEYGNTALHYVAAGGSLKTAKALVTKNSDLPQMTDKNGHLPLITSIWSESNKELAWYLSSVTKVNSQSTLLLQILHSLIQSGYHDIALHYIEKYPELAIAIDEYGHSLLFWLAENPSHFFSQSNLGFLERLIYKFVHVELQYSPTHSVNMENIKESTESETALQSTRFETRVLRLFKRLLWKANAKKAPSVQKVRDAKLKHKCAVVLINHVCKQLSKESFEEILHFLRCPNYILGIAIKGGIEEIVRTLLQHFPDLIYYDAIPERNIFQTAIEYRQEKIVKIIKEVSPTIVKALCAYRKESNITLLMVRKLAPKESNTTFLMAGKLAPKESNTTLLMAGKLAPAFKLFSVSGAALQMQRELQWFKEVENITFPNLREWKNMEDETAKDVFRKEHKELAEQGEKWMKDTADSCMLVSTLIATVLFAAAFTIPGGIINDKGIPIFLRTNTFTLFAISDTLGLFSSLTSLLMFLAILTSRYEVEDFLESLPKKLIIGLGSLFLAIAAMIIAFGAALTIILSERWNWVYVPVTILASIPVIIFVRLQLPLFVQMVRSTYGFSIFRLDCHGFE</sequence>
<dbReference type="SUPFAM" id="SSF48403">
    <property type="entry name" value="Ankyrin repeat"/>
    <property type="match status" value="1"/>
</dbReference>
<reference evidence="5" key="1">
    <citation type="journal article" date="2023" name="Plant J.">
        <title>Genome sequences and population genomics provide insights into the demographic history, inbreeding, and mutation load of two 'living fossil' tree species of Dipteronia.</title>
        <authorList>
            <person name="Feng Y."/>
            <person name="Comes H.P."/>
            <person name="Chen J."/>
            <person name="Zhu S."/>
            <person name="Lu R."/>
            <person name="Zhang X."/>
            <person name="Li P."/>
            <person name="Qiu J."/>
            <person name="Olsen K.M."/>
            <person name="Qiu Y."/>
        </authorList>
    </citation>
    <scope>NUCLEOTIDE SEQUENCE</scope>
    <source>
        <strain evidence="5">NBL</strain>
    </source>
</reference>
<protein>
    <recommendedName>
        <fullName evidence="4">PGG domain-containing protein</fullName>
    </recommendedName>
</protein>
<keyword evidence="6" id="KW-1185">Reference proteome</keyword>